<sequence>CASRGACCANPPEPGCRPRGFTQHAPRNTGPPVATRGPPRRGSPHRARARSRVT</sequence>
<feature type="region of interest" description="Disordered" evidence="1">
    <location>
        <begin position="11"/>
        <end position="54"/>
    </location>
</feature>
<protein>
    <submittedName>
        <fullName evidence="2">Uncharacterized protein</fullName>
    </submittedName>
</protein>
<reference evidence="2" key="1">
    <citation type="submission" date="2020-02" db="EMBL/GenBank/DDBJ databases">
        <authorList>
            <person name="Meier V. D."/>
        </authorList>
    </citation>
    <scope>NUCLEOTIDE SEQUENCE</scope>
    <source>
        <strain evidence="2">AVDCRST_MAG11</strain>
    </source>
</reference>
<feature type="compositionally biased region" description="Basic residues" evidence="1">
    <location>
        <begin position="38"/>
        <end position="54"/>
    </location>
</feature>
<dbReference type="AlphaFoldDB" id="A0A6J4K0G2"/>
<dbReference type="EMBL" id="CADCTU010000056">
    <property type="protein sequence ID" value="CAA9292700.1"/>
    <property type="molecule type" value="Genomic_DNA"/>
</dbReference>
<feature type="non-terminal residue" evidence="2">
    <location>
        <position position="54"/>
    </location>
</feature>
<evidence type="ECO:0000256" key="1">
    <source>
        <dbReference type="SAM" id="MobiDB-lite"/>
    </source>
</evidence>
<feature type="non-terminal residue" evidence="2">
    <location>
        <position position="1"/>
    </location>
</feature>
<accession>A0A6J4K0G2</accession>
<gene>
    <name evidence="2" type="ORF">AVDCRST_MAG11-235</name>
</gene>
<name>A0A6J4K0G2_9BACT</name>
<organism evidence="2">
    <name type="scientific">uncultured Gemmatimonadaceae bacterium</name>
    <dbReference type="NCBI Taxonomy" id="246130"/>
    <lineage>
        <taxon>Bacteria</taxon>
        <taxon>Pseudomonadati</taxon>
        <taxon>Gemmatimonadota</taxon>
        <taxon>Gemmatimonadia</taxon>
        <taxon>Gemmatimonadales</taxon>
        <taxon>Gemmatimonadaceae</taxon>
        <taxon>environmental samples</taxon>
    </lineage>
</organism>
<proteinExistence type="predicted"/>
<evidence type="ECO:0000313" key="2">
    <source>
        <dbReference type="EMBL" id="CAA9292700.1"/>
    </source>
</evidence>